<dbReference type="InterPro" id="IPR011990">
    <property type="entry name" value="TPR-like_helical_dom_sf"/>
</dbReference>
<sequence>MTMDAKEIKRVLKEAKEAIKNKDTKTAIKLCKSVLKEDRNNYVALVLFGASLQESDQHEEAPRAYKKASEVSPDQPLAWQGLVSYYEKQKKNVPAELEADVLNAYAYLLPQENDSTKKLEMAMKLGELAVRLQTSEGCLSLLQRLQSDVQPVNEIRRCLLKALFQIKDIKENDSSVIEKALEQVILDWRENQKGNDYDIQEFYRQYLKHLYRSKEFQKLFHQAKFMAETFSKDPYPLEWICKLWVEFVAEGKDISFIKDTIEKFVSTLEIISPAASSICMAKGAIHFCHSEFLKAREELSKAVLSKQSPWHVYLLLADVELKFGLPQEALCVLSEAKVKVKQLSTSQEYILKRCEAEALIGTLKPENLNRAAQLCKELLSEKNTDVALHLLYARACVQLKNFEEAQKHMTEIGAANTCAAKVTLLQAQILCLSGQSDKAAFVLESVASDAKDAEIWLALARLHENSEKQNNVMTDLMEAARCEPFYWETFMLLGNQYKKLSNPAGFDKARRCYQKALQLNPKSIEVAQYLSDVLLHLHDVRSNIQLLDMMTQTSNAKWIWLRLGLLHSECGEVEKAINFLCNAVRADPSDCRIWETLGDAYMLRGSWHAALKSFMKVKQLSPGNIYASLQIGTVKLRMEEFEDALIAFRQLLDLSEDYVPALQGQGEAAFRWAQVLRQEQRIGCAKDRCQEAIDAFTKVLNKRQDLSCTWKLLGDTCLLAAKLPLFYASFHVTEWIVCPSTNSNRKETSLQQKMDMFLLAERMYCRAMSISQDNSLLWHDLASTNFWHAMAVQKSNKRNELLQRAMTGARRAVTLSPKNAMHWNLLGVISATDEIKKWALAQHSFIQSILLDNSSPLPWTNLGTLYLIIGDIQLANKAFSAAQRVDHSYTRCWVGQAMIAEAMDHHETLDLFRHAASLEYHHESCSGYANMVLKTLLSNEKLSKINNGEDVMIIKDIKSMYAIEVAADCMRWYTERHTSNPCGWNMLGLLLERLKLFQSAQKAFQRGLEEAILQGSESVPMNAIRCNLGRVLVNLKDYQQAVCILQAITVPSFASQSELALALFKAEKFEEAYEAYSSALEWLAPDEETKALILMAMAAMQYSFGQLEDCKTLLFQSIQPKPLSAHPLFALCAIGLLHQDITMSKIMLKELGHFKDDPRYIAHIGLLASYTAFIQGDLTGALRALSKAVHRHPGEGGLWLALAQVQMHAWPKSNAAAVRRTAQAAIDLGRGNMEITKIQSIISVAHLLSNDVQSASRSSQKALHQYPNIAENWATFVASVLPLDKSPAQAAKLRDTISHVRRRLQPTAGGLKKWLGNCEHHLASLATS</sequence>
<dbReference type="GO" id="GO:0055087">
    <property type="term" value="C:Ski complex"/>
    <property type="evidence" value="ECO:0007669"/>
    <property type="project" value="InterPro"/>
</dbReference>
<dbReference type="Gene3D" id="1.25.40.10">
    <property type="entry name" value="Tetratricopeptide repeat domain"/>
    <property type="match status" value="8"/>
</dbReference>
<reference evidence="4" key="1">
    <citation type="submission" date="2021-07" db="EMBL/GenBank/DDBJ databases">
        <authorList>
            <person name="Catto M.A."/>
            <person name="Jacobson A."/>
            <person name="Kennedy G."/>
            <person name="Labadie P."/>
            <person name="Hunt B.G."/>
            <person name="Srinivasan R."/>
        </authorList>
    </citation>
    <scope>NUCLEOTIDE SEQUENCE</scope>
    <source>
        <strain evidence="4">PL_HMW_Pooled</strain>
        <tissue evidence="4">Head</tissue>
    </source>
</reference>
<feature type="repeat" description="TPR" evidence="3">
    <location>
        <begin position="591"/>
        <end position="624"/>
    </location>
</feature>
<dbReference type="Pfam" id="PF14559">
    <property type="entry name" value="TPR_19"/>
    <property type="match status" value="1"/>
</dbReference>
<dbReference type="SMART" id="SM00028">
    <property type="entry name" value="TPR"/>
    <property type="match status" value="10"/>
</dbReference>
<dbReference type="PANTHER" id="PTHR15704">
    <property type="entry name" value="SUPERKILLER 3 PROTEIN-RELATED"/>
    <property type="match status" value="1"/>
</dbReference>
<gene>
    <name evidence="4" type="ORF">KUF71_020708</name>
</gene>
<name>A0AAE1GXK9_9NEOP</name>
<dbReference type="EMBL" id="JAHWGI010000219">
    <property type="protein sequence ID" value="KAK3911004.1"/>
    <property type="molecule type" value="Genomic_DNA"/>
</dbReference>
<evidence type="ECO:0000256" key="1">
    <source>
        <dbReference type="ARBA" id="ARBA00022737"/>
    </source>
</evidence>
<protein>
    <submittedName>
        <fullName evidence="4">Tetratricopeptide repeat protein 37</fullName>
    </submittedName>
</protein>
<feature type="repeat" description="TPR" evidence="3">
    <location>
        <begin position="625"/>
        <end position="658"/>
    </location>
</feature>
<evidence type="ECO:0000313" key="5">
    <source>
        <dbReference type="Proteomes" id="UP001219518"/>
    </source>
</evidence>
<accession>A0AAE1GXK9</accession>
<feature type="repeat" description="TPR" evidence="3">
    <location>
        <begin position="557"/>
        <end position="590"/>
    </location>
</feature>
<dbReference type="PANTHER" id="PTHR15704:SF7">
    <property type="entry name" value="SUPERKILLER COMPLEX PROTEIN 3"/>
    <property type="match status" value="1"/>
</dbReference>
<dbReference type="Proteomes" id="UP001219518">
    <property type="component" value="Unassembled WGS sequence"/>
</dbReference>
<proteinExistence type="predicted"/>
<keyword evidence="1" id="KW-0677">Repeat</keyword>
<keyword evidence="5" id="KW-1185">Reference proteome</keyword>
<keyword evidence="2 3" id="KW-0802">TPR repeat</keyword>
<organism evidence="4 5">
    <name type="scientific">Frankliniella fusca</name>
    <dbReference type="NCBI Taxonomy" id="407009"/>
    <lineage>
        <taxon>Eukaryota</taxon>
        <taxon>Metazoa</taxon>
        <taxon>Ecdysozoa</taxon>
        <taxon>Arthropoda</taxon>
        <taxon>Hexapoda</taxon>
        <taxon>Insecta</taxon>
        <taxon>Pterygota</taxon>
        <taxon>Neoptera</taxon>
        <taxon>Paraneoptera</taxon>
        <taxon>Thysanoptera</taxon>
        <taxon>Terebrantia</taxon>
        <taxon>Thripoidea</taxon>
        <taxon>Thripidae</taxon>
        <taxon>Frankliniella</taxon>
    </lineage>
</organism>
<dbReference type="GO" id="GO:0006401">
    <property type="term" value="P:RNA catabolic process"/>
    <property type="evidence" value="ECO:0007669"/>
    <property type="project" value="InterPro"/>
</dbReference>
<evidence type="ECO:0000256" key="3">
    <source>
        <dbReference type="PROSITE-ProRule" id="PRU00339"/>
    </source>
</evidence>
<feature type="repeat" description="TPR" evidence="3">
    <location>
        <begin position="42"/>
        <end position="75"/>
    </location>
</feature>
<evidence type="ECO:0000313" key="4">
    <source>
        <dbReference type="EMBL" id="KAK3911004.1"/>
    </source>
</evidence>
<dbReference type="SUPFAM" id="SSF48452">
    <property type="entry name" value="TPR-like"/>
    <property type="match status" value="6"/>
</dbReference>
<evidence type="ECO:0000256" key="2">
    <source>
        <dbReference type="ARBA" id="ARBA00022803"/>
    </source>
</evidence>
<reference evidence="4" key="2">
    <citation type="journal article" date="2023" name="BMC Genomics">
        <title>Pest status, molecular evolution, and epigenetic factors derived from the genome assembly of Frankliniella fusca, a thysanopteran phytovirus vector.</title>
        <authorList>
            <person name="Catto M.A."/>
            <person name="Labadie P.E."/>
            <person name="Jacobson A.L."/>
            <person name="Kennedy G.G."/>
            <person name="Srinivasan R."/>
            <person name="Hunt B.G."/>
        </authorList>
    </citation>
    <scope>NUCLEOTIDE SEQUENCE</scope>
    <source>
        <strain evidence="4">PL_HMW_Pooled</strain>
    </source>
</reference>
<dbReference type="InterPro" id="IPR019734">
    <property type="entry name" value="TPR_rpt"/>
</dbReference>
<dbReference type="PROSITE" id="PS50005">
    <property type="entry name" value="TPR"/>
    <property type="match status" value="4"/>
</dbReference>
<dbReference type="Pfam" id="PF13181">
    <property type="entry name" value="TPR_8"/>
    <property type="match status" value="1"/>
</dbReference>
<comment type="caution">
    <text evidence="4">The sequence shown here is derived from an EMBL/GenBank/DDBJ whole genome shotgun (WGS) entry which is preliminary data.</text>
</comment>
<dbReference type="InterPro" id="IPR039226">
    <property type="entry name" value="Ski3/TTC37"/>
</dbReference>